<accession>A0A222EPY6</accession>
<organism evidence="1 2">
    <name type="scientific">Spiroplasma corruscae</name>
    <dbReference type="NCBI Taxonomy" id="216934"/>
    <lineage>
        <taxon>Bacteria</taxon>
        <taxon>Bacillati</taxon>
        <taxon>Mycoplasmatota</taxon>
        <taxon>Mollicutes</taxon>
        <taxon>Entomoplasmatales</taxon>
        <taxon>Spiroplasmataceae</taxon>
        <taxon>Spiroplasma</taxon>
    </lineage>
</organism>
<proteinExistence type="predicted"/>
<keyword evidence="2" id="KW-1185">Reference proteome</keyword>
<evidence type="ECO:0000313" key="2">
    <source>
        <dbReference type="Proteomes" id="UP000203229"/>
    </source>
</evidence>
<gene>
    <name evidence="1" type="ORF">SCORR_v1c08150</name>
</gene>
<protein>
    <submittedName>
        <fullName evidence="1">Uncharacterized protein</fullName>
    </submittedName>
</protein>
<dbReference type="EMBL" id="CP022535">
    <property type="protein sequence ID" value="ASP28587.1"/>
    <property type="molecule type" value="Genomic_DNA"/>
</dbReference>
<sequence>MYNYFIGVNIVANKITLRDVAHICKLIKNKEYKGLSELKAYSDIIQNYIDETFFMNEAIIEKLVKYCENSSRYLDINFKNETNIDLTVEDVSNYIKYSKNALELLIFSEDGVFNHKVFVEIRSIVRYFIKKTYKMESLMNFNTLYGITTDEFHQQNETFKYLYTIFDKLTYIANHLKCKYLEKTKQNPDTSLKFFNDFLKDISFLSNSPEDFEKLTNVIDLITYSRAWHFIRRLRNLLEHDFADPNFNYNISLSINLLFIIIGRIVLALDKHLKNDENLSKTLDKLRNS</sequence>
<dbReference type="AlphaFoldDB" id="A0A222EPY6"/>
<evidence type="ECO:0000313" key="1">
    <source>
        <dbReference type="EMBL" id="ASP28587.1"/>
    </source>
</evidence>
<dbReference type="SUPFAM" id="SSF81593">
    <property type="entry name" value="Nucleotidyltransferase substrate binding subunit/domain"/>
    <property type="match status" value="1"/>
</dbReference>
<dbReference type="KEGG" id="scou:SCORR_v1c08150"/>
<name>A0A222EPY6_9MOLU</name>
<reference evidence="1 2" key="1">
    <citation type="submission" date="2017-07" db="EMBL/GenBank/DDBJ databases">
        <title>Complete genome sequence of Spiroplasma corruscae EC-1 (DSM 19793).</title>
        <authorList>
            <person name="Tsai Y.-M."/>
            <person name="Lo W.-S."/>
            <person name="Kuo C.-H."/>
        </authorList>
    </citation>
    <scope>NUCLEOTIDE SEQUENCE [LARGE SCALE GENOMIC DNA]</scope>
    <source>
        <strain evidence="1 2">EC-1</strain>
    </source>
</reference>
<dbReference type="Proteomes" id="UP000203229">
    <property type="component" value="Chromosome"/>
</dbReference>